<feature type="transmembrane region" description="Helical" evidence="4">
    <location>
        <begin position="108"/>
        <end position="128"/>
    </location>
</feature>
<feature type="transmembrane region" description="Helical" evidence="4">
    <location>
        <begin position="274"/>
        <end position="292"/>
    </location>
</feature>
<keyword evidence="1 4" id="KW-0812">Transmembrane</keyword>
<dbReference type="Pfam" id="PF07690">
    <property type="entry name" value="MFS_1"/>
    <property type="match status" value="1"/>
</dbReference>
<dbReference type="Proteomes" id="UP000027446">
    <property type="component" value="Unassembled WGS sequence"/>
</dbReference>
<dbReference type="InterPro" id="IPR011701">
    <property type="entry name" value="MFS"/>
</dbReference>
<dbReference type="PATRIC" id="fig|1280949.3.peg.3459"/>
<feature type="transmembrane region" description="Helical" evidence="4">
    <location>
        <begin position="20"/>
        <end position="47"/>
    </location>
</feature>
<reference evidence="5 6" key="1">
    <citation type="journal article" date="2014" name="Antonie Van Leeuwenhoek">
        <title>Hyphomonas beringensis sp. nov. and Hyphomonas chukchiensis sp. nov., isolated from surface seawater of the Bering Sea and Chukchi Sea.</title>
        <authorList>
            <person name="Li C."/>
            <person name="Lai Q."/>
            <person name="Li G."/>
            <person name="Dong C."/>
            <person name="Wang J."/>
            <person name="Liao Y."/>
            <person name="Shao Z."/>
        </authorList>
    </citation>
    <scope>NUCLEOTIDE SEQUENCE [LARGE SCALE GENOMIC DNA]</scope>
    <source>
        <strain evidence="5 6">MHS-3</strain>
    </source>
</reference>
<feature type="transmembrane region" description="Helical" evidence="4">
    <location>
        <begin position="362"/>
        <end position="383"/>
    </location>
</feature>
<keyword evidence="2 4" id="KW-1133">Transmembrane helix</keyword>
<feature type="transmembrane region" description="Helical" evidence="4">
    <location>
        <begin position="170"/>
        <end position="190"/>
    </location>
</feature>
<name>A0A069E0G3_9PROT</name>
<sequence>MGDSAKDPRHSSRFGMAPELGAVLLGGIAVTQIVAMPLLVPIIAGAFQVDAAAAGLIGLANLLGTAVGSLFVTIFLPKLRPRTTAIYAALFACASQIGVGAVPNFTGAVLLEALAGAGAGVLLALSAAIVGESKNSERGFGFILALQALVAVFVLLVLPEVSSAASLMPVALFLTALQLLLLPASFLLADQDSRSVAQLATQAAGRIPSTVWLYAVAFFSFSVAVGVIWVFSGILGGLAGIDVNKIGHALAVGNIAAIVGSLIAAATTTRFGRLFPLFSVSVILMAGVSLFSPGMTLSVFYLASNLYLFAWGGGLPYFMGAVAEDDSSGRVTAVLPVISFAGMGVGPMLVPVFPTANLFSQVLGTTLMAGIIAIIVSLIARILQRKRMGTA</sequence>
<dbReference type="Gene3D" id="1.20.1250.20">
    <property type="entry name" value="MFS general substrate transporter like domains"/>
    <property type="match status" value="2"/>
</dbReference>
<keyword evidence="6" id="KW-1185">Reference proteome</keyword>
<dbReference type="EMBL" id="ARYH01000004">
    <property type="protein sequence ID" value="KCZ82788.1"/>
    <property type="molecule type" value="Genomic_DNA"/>
</dbReference>
<evidence type="ECO:0000256" key="1">
    <source>
        <dbReference type="ARBA" id="ARBA00022692"/>
    </source>
</evidence>
<accession>A0A069E0G3</accession>
<feature type="transmembrane region" description="Helical" evidence="4">
    <location>
        <begin position="331"/>
        <end position="350"/>
    </location>
</feature>
<dbReference type="InterPro" id="IPR036259">
    <property type="entry name" value="MFS_trans_sf"/>
</dbReference>
<dbReference type="eggNOG" id="COG2814">
    <property type="taxonomic scope" value="Bacteria"/>
</dbReference>
<organism evidence="5 6">
    <name type="scientific">Hyphomonas adhaerens MHS-3</name>
    <dbReference type="NCBI Taxonomy" id="1280949"/>
    <lineage>
        <taxon>Bacteria</taxon>
        <taxon>Pseudomonadati</taxon>
        <taxon>Pseudomonadota</taxon>
        <taxon>Alphaproteobacteria</taxon>
        <taxon>Hyphomonadales</taxon>
        <taxon>Hyphomonadaceae</taxon>
        <taxon>Hyphomonas</taxon>
    </lineage>
</organism>
<evidence type="ECO:0000256" key="4">
    <source>
        <dbReference type="SAM" id="Phobius"/>
    </source>
</evidence>
<dbReference type="STRING" id="1280949.HAD_17042"/>
<dbReference type="GO" id="GO:0022857">
    <property type="term" value="F:transmembrane transporter activity"/>
    <property type="evidence" value="ECO:0007669"/>
    <property type="project" value="InterPro"/>
</dbReference>
<comment type="caution">
    <text evidence="5">The sequence shown here is derived from an EMBL/GenBank/DDBJ whole genome shotgun (WGS) entry which is preliminary data.</text>
</comment>
<dbReference type="OrthoDB" id="7627671at2"/>
<proteinExistence type="predicted"/>
<keyword evidence="3 4" id="KW-0472">Membrane</keyword>
<evidence type="ECO:0000313" key="6">
    <source>
        <dbReference type="Proteomes" id="UP000027446"/>
    </source>
</evidence>
<evidence type="ECO:0000313" key="5">
    <source>
        <dbReference type="EMBL" id="KCZ82788.1"/>
    </source>
</evidence>
<gene>
    <name evidence="5" type="ORF">HAD_17042</name>
</gene>
<feature type="transmembrane region" description="Helical" evidence="4">
    <location>
        <begin position="140"/>
        <end position="158"/>
    </location>
</feature>
<dbReference type="AlphaFoldDB" id="A0A069E0G3"/>
<feature type="transmembrane region" description="Helical" evidence="4">
    <location>
        <begin position="298"/>
        <end position="319"/>
    </location>
</feature>
<feature type="transmembrane region" description="Helical" evidence="4">
    <location>
        <begin position="246"/>
        <end position="267"/>
    </location>
</feature>
<feature type="transmembrane region" description="Helical" evidence="4">
    <location>
        <begin position="84"/>
        <end position="102"/>
    </location>
</feature>
<dbReference type="SUPFAM" id="SSF103473">
    <property type="entry name" value="MFS general substrate transporter"/>
    <property type="match status" value="1"/>
</dbReference>
<feature type="transmembrane region" description="Helical" evidence="4">
    <location>
        <begin position="53"/>
        <end position="77"/>
    </location>
</feature>
<evidence type="ECO:0000256" key="3">
    <source>
        <dbReference type="ARBA" id="ARBA00023136"/>
    </source>
</evidence>
<protein>
    <submittedName>
        <fullName evidence="5">Major facilitator superfamily protein</fullName>
    </submittedName>
</protein>
<dbReference type="RefSeq" id="WP_035573967.1">
    <property type="nucleotide sequence ID" value="NZ_ARYH01000004.1"/>
</dbReference>
<evidence type="ECO:0000256" key="2">
    <source>
        <dbReference type="ARBA" id="ARBA00022989"/>
    </source>
</evidence>
<feature type="transmembrane region" description="Helical" evidence="4">
    <location>
        <begin position="211"/>
        <end position="234"/>
    </location>
</feature>